<name>A0A5Q4ZJJ9_9BURK</name>
<dbReference type="KEGG" id="pdio:PDMSB3_0983.1"/>
<keyword evidence="2" id="KW-1185">Reference proteome</keyword>
<gene>
    <name evidence="1" type="ORF">PDMSB3_0983</name>
</gene>
<proteinExistence type="predicted"/>
<protein>
    <submittedName>
        <fullName evidence="1">Uncharacterized protein</fullName>
    </submittedName>
</protein>
<reference evidence="1 2" key="1">
    <citation type="submission" date="2019-08" db="EMBL/GenBank/DDBJ databases">
        <authorList>
            <person name="Herpell B J."/>
        </authorList>
    </citation>
    <scope>NUCLEOTIDE SEQUENCE [LARGE SCALE GENOMIC DNA]</scope>
    <source>
        <strain evidence="2">Msb3</strain>
    </source>
</reference>
<accession>A0A5Q4ZJJ9</accession>
<evidence type="ECO:0000313" key="1">
    <source>
        <dbReference type="EMBL" id="VVD32281.1"/>
    </source>
</evidence>
<sequence>MRQMRGANPPHGKTPGLNRVLYPTAVFACDESHRYP</sequence>
<evidence type="ECO:0000313" key="2">
    <source>
        <dbReference type="Proteomes" id="UP000325811"/>
    </source>
</evidence>
<dbReference type="AlphaFoldDB" id="A0A5Q4ZJJ9"/>
<dbReference type="EMBL" id="LR699554">
    <property type="protein sequence ID" value="VVD32281.1"/>
    <property type="molecule type" value="Genomic_DNA"/>
</dbReference>
<organism evidence="1 2">
    <name type="scientific">Paraburkholderia dioscoreae</name>
    <dbReference type="NCBI Taxonomy" id="2604047"/>
    <lineage>
        <taxon>Bacteria</taxon>
        <taxon>Pseudomonadati</taxon>
        <taxon>Pseudomonadota</taxon>
        <taxon>Betaproteobacteria</taxon>
        <taxon>Burkholderiales</taxon>
        <taxon>Burkholderiaceae</taxon>
        <taxon>Paraburkholderia</taxon>
    </lineage>
</organism>
<dbReference type="Proteomes" id="UP000325811">
    <property type="component" value="Chromosome II"/>
</dbReference>